<sequence length="245" mass="27772">MGSGTDASLDQKGLIEECYELAEAIDVGDDEMLREELGDLLLQVVFHAQIAREEGRFGFDDVAAEIADKLIRRHPHVFGDARVGDSAGVLRQWDQIKAQEYSGKEGLAKRESALDGIPRELPTLLKAEKLLKKAGKVGFTWKTADEALAKFEEEARELEEVVNSTDPEALQDELGDVLFTLVNLIRLKGYSADDLLARTLKKFDIRFRLLENHLREQRKDWDDYSLDELNKLFKKLRTTHSAKTD</sequence>
<dbReference type="InterPro" id="IPR048011">
    <property type="entry name" value="NTP-PPase_MazG-like_C"/>
</dbReference>
<comment type="caution">
    <text evidence="2">The sequence shown here is derived from an EMBL/GenBank/DDBJ whole genome shotgun (WGS) entry which is preliminary data.</text>
</comment>
<protein>
    <submittedName>
        <fullName evidence="2">Nucleoside triphosphate pyrophosphohydrolase</fullName>
        <ecNumber evidence="2">3.6.1.9</ecNumber>
    </submittedName>
</protein>
<dbReference type="PANTHER" id="PTHR30522:SF0">
    <property type="entry name" value="NUCLEOSIDE TRIPHOSPHATE PYROPHOSPHOHYDROLASE"/>
    <property type="match status" value="1"/>
</dbReference>
<feature type="domain" description="NTP pyrophosphohydrolase MazG-like" evidence="1">
    <location>
        <begin position="147"/>
        <end position="206"/>
    </location>
</feature>
<evidence type="ECO:0000313" key="3">
    <source>
        <dbReference type="Proteomes" id="UP001230986"/>
    </source>
</evidence>
<organism evidence="2 3">
    <name type="scientific">Geitlerinema calcuttense NRMC-F 0142</name>
    <dbReference type="NCBI Taxonomy" id="2922238"/>
    <lineage>
        <taxon>Bacteria</taxon>
        <taxon>Bacillati</taxon>
        <taxon>Cyanobacteriota</taxon>
        <taxon>Cyanophyceae</taxon>
        <taxon>Geitlerinematales</taxon>
        <taxon>Geitlerinemataceae</taxon>
        <taxon>Geitlerinema</taxon>
    </lineage>
</organism>
<keyword evidence="3" id="KW-1185">Reference proteome</keyword>
<reference evidence="2 3" key="1">
    <citation type="submission" date="2023-06" db="EMBL/GenBank/DDBJ databases">
        <title>Whole genome sequence of Oscillatoria calcuttensis NRMC-F 0142.</title>
        <authorList>
            <person name="Shakena Fathima T."/>
            <person name="Muralitharan G."/>
            <person name="Thajuddin N."/>
        </authorList>
    </citation>
    <scope>NUCLEOTIDE SEQUENCE [LARGE SCALE GENOMIC DNA]</scope>
    <source>
        <strain evidence="2 3">NRMC-F 0142</strain>
    </source>
</reference>
<evidence type="ECO:0000259" key="1">
    <source>
        <dbReference type="Pfam" id="PF03819"/>
    </source>
</evidence>
<dbReference type="SUPFAM" id="SSF101386">
    <property type="entry name" value="all-alpha NTP pyrophosphatases"/>
    <property type="match status" value="2"/>
</dbReference>
<feature type="domain" description="NTP pyrophosphohydrolase MazG-like" evidence="1">
    <location>
        <begin position="12"/>
        <end position="78"/>
    </location>
</feature>
<dbReference type="Gene3D" id="1.10.287.1080">
    <property type="entry name" value="MazG-like"/>
    <property type="match status" value="2"/>
</dbReference>
<dbReference type="InterPro" id="IPR004518">
    <property type="entry name" value="MazG-like_dom"/>
</dbReference>
<evidence type="ECO:0000313" key="2">
    <source>
        <dbReference type="EMBL" id="MDL5057851.1"/>
    </source>
</evidence>
<dbReference type="RefSeq" id="WP_286004667.1">
    <property type="nucleotide sequence ID" value="NZ_JASVEJ010000039.1"/>
</dbReference>
<dbReference type="InterPro" id="IPR048015">
    <property type="entry name" value="NTP-PPase_MazG-like_N"/>
</dbReference>
<accession>A0ABT7M0S4</accession>
<proteinExistence type="predicted"/>
<keyword evidence="2" id="KW-0378">Hydrolase</keyword>
<dbReference type="CDD" id="cd11528">
    <property type="entry name" value="NTP-PPase_MazG_Nterm"/>
    <property type="match status" value="1"/>
</dbReference>
<dbReference type="GO" id="GO:0047429">
    <property type="term" value="F:nucleoside triphosphate diphosphatase activity"/>
    <property type="evidence" value="ECO:0007669"/>
    <property type="project" value="UniProtKB-EC"/>
</dbReference>
<name>A0ABT7M0S4_9CYAN</name>
<dbReference type="EC" id="3.6.1.9" evidence="2"/>
<dbReference type="CDD" id="cd11529">
    <property type="entry name" value="NTP-PPase_MazG_Cterm"/>
    <property type="match status" value="1"/>
</dbReference>
<dbReference type="EMBL" id="JASVEJ010000039">
    <property type="protein sequence ID" value="MDL5057851.1"/>
    <property type="molecule type" value="Genomic_DNA"/>
</dbReference>
<dbReference type="NCBIfam" id="NF007113">
    <property type="entry name" value="PRK09562.1"/>
    <property type="match status" value="1"/>
</dbReference>
<dbReference type="NCBIfam" id="TIGR00444">
    <property type="entry name" value="mazG"/>
    <property type="match status" value="1"/>
</dbReference>
<dbReference type="Proteomes" id="UP001230986">
    <property type="component" value="Unassembled WGS sequence"/>
</dbReference>
<dbReference type="Pfam" id="PF03819">
    <property type="entry name" value="MazG"/>
    <property type="match status" value="2"/>
</dbReference>
<dbReference type="PANTHER" id="PTHR30522">
    <property type="entry name" value="NUCLEOSIDE TRIPHOSPHATE PYROPHOSPHOHYDROLASE"/>
    <property type="match status" value="1"/>
</dbReference>
<gene>
    <name evidence="2" type="primary">mazG</name>
    <name evidence="2" type="ORF">QQ055_10360</name>
</gene>
<dbReference type="InterPro" id="IPR011551">
    <property type="entry name" value="NTP_PyrPHydrolase_MazG"/>
</dbReference>